<sequence>MAKFIMLFFLVLVFVFVGRRHGAVSSFEIEEATIDGIHKALGDKSLSSRKLVEFYLNRIQALNPKLNAVIEVNPDALAQADAADKNRKGTSSSGILEGIPILVKDNIATADKMNTTAGSLALLGSTVAGDAGVVEKLRKAGAIILGKASLSEWSAFRGFEVPQGWSARGGQGKNPYVPSASPCGSSSGSAISAAANLATVTLGTDTDGSIICPSSANSVVGIRPTVGLTSRSGVIPISLRQDTVGPICRTVSDAVHVLDAIVGVDPKDPETAKAAKFIPKGGYKQFLKAEGLKGKKLGIVRTFLFSLPDGPQTFDKHFATLKQQGASVVDNLEVPHIMETMNIMMSGEMTALSAELKNDLNAYLSALPKSPVKSLADIIKFNEKSAQEKTTEYGQFLFEIAENSQGINGNDVKDALKNLEKLSKEGLEKVMKDKDLDAVVFPHGRGFSLVAIGGNPAVTVPASYGKNGEPYGITFGGLKGYEPKLIEIAYGFEHATKARIKPPLAA</sequence>
<feature type="domain" description="Amidase" evidence="2">
    <location>
        <begin position="51"/>
        <end position="442"/>
    </location>
</feature>
<evidence type="ECO:0000256" key="1">
    <source>
        <dbReference type="SAM" id="SignalP"/>
    </source>
</evidence>
<feature type="chain" id="PRO_5043697956" description="Amidase domain-containing protein" evidence="1">
    <location>
        <begin position="23"/>
        <end position="506"/>
    </location>
</feature>
<dbReference type="Gene3D" id="3.90.1300.10">
    <property type="entry name" value="Amidase signature (AS) domain"/>
    <property type="match status" value="1"/>
</dbReference>
<dbReference type="SUPFAM" id="SSF75304">
    <property type="entry name" value="Amidase signature (AS) enzymes"/>
    <property type="match status" value="1"/>
</dbReference>
<keyword evidence="4" id="KW-1185">Reference proteome</keyword>
<dbReference type="PANTHER" id="PTHR42678">
    <property type="entry name" value="AMIDASE"/>
    <property type="match status" value="1"/>
</dbReference>
<dbReference type="InterPro" id="IPR023631">
    <property type="entry name" value="Amidase_dom"/>
</dbReference>
<dbReference type="AlphaFoldDB" id="A0AAV7FB96"/>
<dbReference type="Proteomes" id="UP000825729">
    <property type="component" value="Unassembled WGS sequence"/>
</dbReference>
<gene>
    <name evidence="3" type="ORF">H6P81_001839</name>
</gene>
<dbReference type="PANTHER" id="PTHR42678:SF34">
    <property type="entry name" value="OS04G0183300 PROTEIN"/>
    <property type="match status" value="1"/>
</dbReference>
<evidence type="ECO:0000259" key="2">
    <source>
        <dbReference type="Pfam" id="PF01425"/>
    </source>
</evidence>
<reference evidence="3 4" key="1">
    <citation type="submission" date="2021-07" db="EMBL/GenBank/DDBJ databases">
        <title>The Aristolochia fimbriata genome: insights into angiosperm evolution, floral development and chemical biosynthesis.</title>
        <authorList>
            <person name="Jiao Y."/>
        </authorList>
    </citation>
    <scope>NUCLEOTIDE SEQUENCE [LARGE SCALE GENOMIC DNA]</scope>
    <source>
        <strain evidence="3">IBCAS-2021</strain>
        <tissue evidence="3">Leaf</tissue>
    </source>
</reference>
<dbReference type="EMBL" id="JAINDJ010000002">
    <property type="protein sequence ID" value="KAG9457331.1"/>
    <property type="molecule type" value="Genomic_DNA"/>
</dbReference>
<evidence type="ECO:0000313" key="4">
    <source>
        <dbReference type="Proteomes" id="UP000825729"/>
    </source>
</evidence>
<organism evidence="3 4">
    <name type="scientific">Aristolochia fimbriata</name>
    <name type="common">White veined hardy Dutchman's pipe vine</name>
    <dbReference type="NCBI Taxonomy" id="158543"/>
    <lineage>
        <taxon>Eukaryota</taxon>
        <taxon>Viridiplantae</taxon>
        <taxon>Streptophyta</taxon>
        <taxon>Embryophyta</taxon>
        <taxon>Tracheophyta</taxon>
        <taxon>Spermatophyta</taxon>
        <taxon>Magnoliopsida</taxon>
        <taxon>Magnoliidae</taxon>
        <taxon>Piperales</taxon>
        <taxon>Aristolochiaceae</taxon>
        <taxon>Aristolochia</taxon>
    </lineage>
</organism>
<protein>
    <recommendedName>
        <fullName evidence="2">Amidase domain-containing protein</fullName>
    </recommendedName>
</protein>
<proteinExistence type="predicted"/>
<comment type="caution">
    <text evidence="3">The sequence shown here is derived from an EMBL/GenBank/DDBJ whole genome shotgun (WGS) entry which is preliminary data.</text>
</comment>
<dbReference type="InterPro" id="IPR036928">
    <property type="entry name" value="AS_sf"/>
</dbReference>
<name>A0AAV7FB96_ARIFI</name>
<keyword evidence="1" id="KW-0732">Signal</keyword>
<accession>A0AAV7FB96</accession>
<dbReference type="Pfam" id="PF01425">
    <property type="entry name" value="Amidase"/>
    <property type="match status" value="1"/>
</dbReference>
<feature type="signal peptide" evidence="1">
    <location>
        <begin position="1"/>
        <end position="22"/>
    </location>
</feature>
<evidence type="ECO:0000313" key="3">
    <source>
        <dbReference type="EMBL" id="KAG9457331.1"/>
    </source>
</evidence>